<feature type="transmembrane region" description="Helical" evidence="6">
    <location>
        <begin position="629"/>
        <end position="648"/>
    </location>
</feature>
<keyword evidence="12" id="KW-1185">Reference proteome</keyword>
<name>A0A9P1GT78_9DINO</name>
<dbReference type="EMBL" id="CAMXCT010006838">
    <property type="protein sequence ID" value="CAI4020884.1"/>
    <property type="molecule type" value="Genomic_DNA"/>
</dbReference>
<keyword evidence="4 6" id="KW-0472">Membrane</keyword>
<dbReference type="Pfam" id="PF00149">
    <property type="entry name" value="Metallophos"/>
    <property type="match status" value="1"/>
</dbReference>
<accession>A0A9P1GT78</accession>
<dbReference type="PANTHER" id="PTHR12905:SF0">
    <property type="entry name" value="CALCINEURIN-LIKE PHOSPHOESTERASE DOMAIN-CONTAINING PROTEIN"/>
    <property type="match status" value="1"/>
</dbReference>
<evidence type="ECO:0000256" key="1">
    <source>
        <dbReference type="ARBA" id="ARBA00004141"/>
    </source>
</evidence>
<evidence type="ECO:0000259" key="8">
    <source>
        <dbReference type="Pfam" id="PF00520"/>
    </source>
</evidence>
<dbReference type="GO" id="GO:0016020">
    <property type="term" value="C:membrane"/>
    <property type="evidence" value="ECO:0007669"/>
    <property type="project" value="UniProtKB-SubCell"/>
</dbReference>
<evidence type="ECO:0000313" key="10">
    <source>
        <dbReference type="EMBL" id="CAL1174259.1"/>
    </source>
</evidence>
<feature type="region of interest" description="Disordered" evidence="5">
    <location>
        <begin position="1"/>
        <end position="58"/>
    </location>
</feature>
<evidence type="ECO:0000256" key="2">
    <source>
        <dbReference type="ARBA" id="ARBA00022692"/>
    </source>
</evidence>
<dbReference type="Proteomes" id="UP001152797">
    <property type="component" value="Unassembled WGS sequence"/>
</dbReference>
<organism evidence="9">
    <name type="scientific">Cladocopium goreaui</name>
    <dbReference type="NCBI Taxonomy" id="2562237"/>
    <lineage>
        <taxon>Eukaryota</taxon>
        <taxon>Sar</taxon>
        <taxon>Alveolata</taxon>
        <taxon>Dinophyceae</taxon>
        <taxon>Suessiales</taxon>
        <taxon>Symbiodiniaceae</taxon>
        <taxon>Cladocopium</taxon>
    </lineage>
</organism>
<dbReference type="InterPro" id="IPR051693">
    <property type="entry name" value="UPF0046_metallophosphoest"/>
</dbReference>
<keyword evidence="11" id="KW-0407">Ion channel</keyword>
<proteinExistence type="predicted"/>
<dbReference type="InterPro" id="IPR005821">
    <property type="entry name" value="Ion_trans_dom"/>
</dbReference>
<dbReference type="SUPFAM" id="SSF81324">
    <property type="entry name" value="Voltage-gated potassium channels"/>
    <property type="match status" value="1"/>
</dbReference>
<dbReference type="Gene3D" id="1.20.120.350">
    <property type="entry name" value="Voltage-gated potassium channels. Chain C"/>
    <property type="match status" value="1"/>
</dbReference>
<evidence type="ECO:0000313" key="11">
    <source>
        <dbReference type="EMBL" id="CAL4808196.1"/>
    </source>
</evidence>
<evidence type="ECO:0000313" key="9">
    <source>
        <dbReference type="EMBL" id="CAI4020884.1"/>
    </source>
</evidence>
<reference evidence="9" key="1">
    <citation type="submission" date="2022-10" db="EMBL/GenBank/DDBJ databases">
        <authorList>
            <person name="Chen Y."/>
            <person name="Dougan E. K."/>
            <person name="Chan C."/>
            <person name="Rhodes N."/>
            <person name="Thang M."/>
        </authorList>
    </citation>
    <scope>NUCLEOTIDE SEQUENCE</scope>
</reference>
<dbReference type="Gene3D" id="1.10.287.70">
    <property type="match status" value="1"/>
</dbReference>
<keyword evidence="3 6" id="KW-1133">Transmembrane helix</keyword>
<dbReference type="AlphaFoldDB" id="A0A9P1GT78"/>
<reference evidence="10" key="2">
    <citation type="submission" date="2024-04" db="EMBL/GenBank/DDBJ databases">
        <authorList>
            <person name="Chen Y."/>
            <person name="Shah S."/>
            <person name="Dougan E. K."/>
            <person name="Thang M."/>
            <person name="Chan C."/>
        </authorList>
    </citation>
    <scope>NUCLEOTIDE SEQUENCE [LARGE SCALE GENOMIC DNA]</scope>
</reference>
<evidence type="ECO:0000259" key="7">
    <source>
        <dbReference type="Pfam" id="PF00149"/>
    </source>
</evidence>
<feature type="compositionally biased region" description="Polar residues" evidence="5">
    <location>
        <begin position="1"/>
        <end position="12"/>
    </location>
</feature>
<comment type="subcellular location">
    <subcellularLocation>
        <location evidence="1">Membrane</location>
        <topology evidence="1">Multi-pass membrane protein</topology>
    </subcellularLocation>
</comment>
<keyword evidence="2 6" id="KW-0812">Transmembrane</keyword>
<feature type="domain" description="Ion transport" evidence="8">
    <location>
        <begin position="491"/>
        <end position="741"/>
    </location>
</feature>
<dbReference type="InterPro" id="IPR027359">
    <property type="entry name" value="Volt_channel_dom_sf"/>
</dbReference>
<dbReference type="GO" id="GO:0005216">
    <property type="term" value="F:monoatomic ion channel activity"/>
    <property type="evidence" value="ECO:0007669"/>
    <property type="project" value="InterPro"/>
</dbReference>
<dbReference type="Pfam" id="PF00520">
    <property type="entry name" value="Ion_trans"/>
    <property type="match status" value="1"/>
</dbReference>
<gene>
    <name evidence="9" type="ORF">C1SCF055_LOCUS45264</name>
</gene>
<evidence type="ECO:0000256" key="5">
    <source>
        <dbReference type="SAM" id="MobiDB-lite"/>
    </source>
</evidence>
<evidence type="ECO:0000256" key="3">
    <source>
        <dbReference type="ARBA" id="ARBA00022989"/>
    </source>
</evidence>
<evidence type="ECO:0000256" key="6">
    <source>
        <dbReference type="SAM" id="Phobius"/>
    </source>
</evidence>
<dbReference type="InterPro" id="IPR029052">
    <property type="entry name" value="Metallo-depent_PP-like"/>
</dbReference>
<sequence length="783" mass="86926">MTWLNSCETPRSVSGDVPGETLKFPQVATSRPSLRSPEGWNGSAERKQSFSLPNIPDETHVTCVDMEDEPQDEKDEEKHVSLASKRFAWRDSHANQSFSRDQSFSRKDFEPSRSFVKAHEELPDDRMPAVPLEKSKYFSSVVPSLPTAGSTAGATGRLAPLNAPHAMVSWIYDLGWSALLTLRQGPKEQLGARENGFLYMKVLPGSEPRLLANSIVSEVPAKAPGVVRLVLVSDTHERHAGLVLPPCDAVLHSGDVMACGSFATRGHAEKTLRDFGSWLRSCPATSGKRFVIAGNHDFWLEEFGPEKAKELLGEGVEYLEFSTGSFEADVGAPGSPEIRQLKVYGAPLSAGKSFNRAFQQPEALKRLQKDVEHVEIVLTHGPLSSSMWTHEELAKGLAALDPMLHVCGHVHGLYGQARATKRYIPGTSGMSINASMMKSFGKLVGQRVRNLPVVCDLQLPSAANATVDLFDRALQVDEDAGWLERMVRKDSFDYVMGSLLALNAVIIGIQVDLVSNEASDPPWSRAIDLIFCSIFVVELLLRIGAFQRRFFSTEGWQWNLFDSIVVFFSVADEATKLVLSDSEVQEIFDSFGFLRLLRLGRIVRLVRMVRLIPALKSMVYLILASLKSFLWTVVLLVILMYCVAVYFTELAYDLHHKHPQKDFSTVKQTWGSVAGSIFSLFQAITGGNDWHNFLSVFDDFVPGTNTNTFVFAIFIAFATLVMMNLVTGVFVEGAQRIAREEKNQAPTRSFVALSLAVDHRKTHRENHLTNIGRSCQVNSQRQC</sequence>
<protein>
    <submittedName>
        <fullName evidence="9">Uncharacterized protein</fullName>
    </submittedName>
</protein>
<dbReference type="GO" id="GO:0016787">
    <property type="term" value="F:hydrolase activity"/>
    <property type="evidence" value="ECO:0007669"/>
    <property type="project" value="InterPro"/>
</dbReference>
<dbReference type="InterPro" id="IPR004843">
    <property type="entry name" value="Calcineurin-like_PHP"/>
</dbReference>
<dbReference type="SUPFAM" id="SSF56300">
    <property type="entry name" value="Metallo-dependent phosphatases"/>
    <property type="match status" value="1"/>
</dbReference>
<dbReference type="Gene3D" id="3.60.21.10">
    <property type="match status" value="1"/>
</dbReference>
<keyword evidence="11" id="KW-0406">Ion transport</keyword>
<dbReference type="PANTHER" id="PTHR12905">
    <property type="entry name" value="METALLOPHOSPHOESTERASE"/>
    <property type="match status" value="1"/>
</dbReference>
<evidence type="ECO:0000256" key="4">
    <source>
        <dbReference type="ARBA" id="ARBA00023136"/>
    </source>
</evidence>
<feature type="transmembrane region" description="Helical" evidence="6">
    <location>
        <begin position="669"/>
        <end position="688"/>
    </location>
</feature>
<dbReference type="OrthoDB" id="630188at2759"/>
<dbReference type="EMBL" id="CAMXCT020006838">
    <property type="protein sequence ID" value="CAL1174259.1"/>
    <property type="molecule type" value="Genomic_DNA"/>
</dbReference>
<comment type="caution">
    <text evidence="9">The sequence shown here is derived from an EMBL/GenBank/DDBJ whole genome shotgun (WGS) entry which is preliminary data.</text>
</comment>
<keyword evidence="11" id="KW-0813">Transport</keyword>
<feature type="domain" description="Calcineurin-like phosphoesterase" evidence="7">
    <location>
        <begin position="229"/>
        <end position="412"/>
    </location>
</feature>
<evidence type="ECO:0000313" key="12">
    <source>
        <dbReference type="Proteomes" id="UP001152797"/>
    </source>
</evidence>
<dbReference type="EMBL" id="CAMXCT030006838">
    <property type="protein sequence ID" value="CAL4808196.1"/>
    <property type="molecule type" value="Genomic_DNA"/>
</dbReference>
<feature type="transmembrane region" description="Helical" evidence="6">
    <location>
        <begin position="708"/>
        <end position="731"/>
    </location>
</feature>